<sequence length="196" mass="20461">MDNKEVPKVAVDAVTGADAAAAAARVGGAEHRRIPADPDAIDGVLRRRQLGQFHPVAGDGVPDGEVQELGKDERPGEEDAAVAGVDGVPGPASEVRVARPEGRGGREAGPGLITSEDNKTQHRGPSVELAEPAAEAAVGKDAAPELADEGGADEARGVVRWEAEEERFDELVQLHQRRRPRRHSASSSPESSLQGS</sequence>
<reference evidence="3" key="2">
    <citation type="journal article" date="2018" name="Plant J.">
        <title>The Sorghum bicolor reference genome: improved assembly, gene annotations, a transcriptome atlas, and signatures of genome organization.</title>
        <authorList>
            <person name="McCormick R.F."/>
            <person name="Truong S.K."/>
            <person name="Sreedasyam A."/>
            <person name="Jenkins J."/>
            <person name="Shu S."/>
            <person name="Sims D."/>
            <person name="Kennedy M."/>
            <person name="Amirebrahimi M."/>
            <person name="Weers B.D."/>
            <person name="McKinley B."/>
            <person name="Mattison A."/>
            <person name="Morishige D.T."/>
            <person name="Grimwood J."/>
            <person name="Schmutz J."/>
            <person name="Mullet J.E."/>
        </authorList>
    </citation>
    <scope>NUCLEOTIDE SEQUENCE [LARGE SCALE GENOMIC DNA]</scope>
    <source>
        <strain evidence="3">cv. BTx623</strain>
    </source>
</reference>
<reference evidence="2 3" key="1">
    <citation type="journal article" date="2009" name="Nature">
        <title>The Sorghum bicolor genome and the diversification of grasses.</title>
        <authorList>
            <person name="Paterson A.H."/>
            <person name="Bowers J.E."/>
            <person name="Bruggmann R."/>
            <person name="Dubchak I."/>
            <person name="Grimwood J."/>
            <person name="Gundlach H."/>
            <person name="Haberer G."/>
            <person name="Hellsten U."/>
            <person name="Mitros T."/>
            <person name="Poliakov A."/>
            <person name="Schmutz J."/>
            <person name="Spannagl M."/>
            <person name="Tang H."/>
            <person name="Wang X."/>
            <person name="Wicker T."/>
            <person name="Bharti A.K."/>
            <person name="Chapman J."/>
            <person name="Feltus F.A."/>
            <person name="Gowik U."/>
            <person name="Grigoriev I.V."/>
            <person name="Lyons E."/>
            <person name="Maher C.A."/>
            <person name="Martis M."/>
            <person name="Narechania A."/>
            <person name="Otillar R.P."/>
            <person name="Penning B.W."/>
            <person name="Salamov A.A."/>
            <person name="Wang Y."/>
            <person name="Zhang L."/>
            <person name="Carpita N.C."/>
            <person name="Freeling M."/>
            <person name="Gingle A.R."/>
            <person name="Hash C.T."/>
            <person name="Keller B."/>
            <person name="Klein P."/>
            <person name="Kresovich S."/>
            <person name="McCann M.C."/>
            <person name="Ming R."/>
            <person name="Peterson D.G."/>
            <person name="Mehboob-ur-Rahman"/>
            <person name="Ware D."/>
            <person name="Westhoff P."/>
            <person name="Mayer K.F."/>
            <person name="Messing J."/>
            <person name="Rokhsar D.S."/>
        </authorList>
    </citation>
    <scope>NUCLEOTIDE SEQUENCE [LARGE SCALE GENOMIC DNA]</scope>
    <source>
        <strain evidence="3">cv. BTx623</strain>
    </source>
</reference>
<evidence type="ECO:0000256" key="1">
    <source>
        <dbReference type="SAM" id="MobiDB-lite"/>
    </source>
</evidence>
<dbReference type="Gramene" id="OQU88812">
    <property type="protein sequence ID" value="OQU88812"/>
    <property type="gene ID" value="SORBI_3002G099932"/>
</dbReference>
<keyword evidence="3" id="KW-1185">Reference proteome</keyword>
<accession>A0A1W0W361</accession>
<evidence type="ECO:0000313" key="3">
    <source>
        <dbReference type="Proteomes" id="UP000000768"/>
    </source>
</evidence>
<organism evidence="2 3">
    <name type="scientific">Sorghum bicolor</name>
    <name type="common">Sorghum</name>
    <name type="synonym">Sorghum vulgare</name>
    <dbReference type="NCBI Taxonomy" id="4558"/>
    <lineage>
        <taxon>Eukaryota</taxon>
        <taxon>Viridiplantae</taxon>
        <taxon>Streptophyta</taxon>
        <taxon>Embryophyta</taxon>
        <taxon>Tracheophyta</taxon>
        <taxon>Spermatophyta</taxon>
        <taxon>Magnoliopsida</taxon>
        <taxon>Liliopsida</taxon>
        <taxon>Poales</taxon>
        <taxon>Poaceae</taxon>
        <taxon>PACMAD clade</taxon>
        <taxon>Panicoideae</taxon>
        <taxon>Andropogonodae</taxon>
        <taxon>Andropogoneae</taxon>
        <taxon>Sorghinae</taxon>
        <taxon>Sorghum</taxon>
    </lineage>
</organism>
<dbReference type="EMBL" id="CM000761">
    <property type="protein sequence ID" value="OQU88812.1"/>
    <property type="molecule type" value="Genomic_DNA"/>
</dbReference>
<name>A0A1W0W361_SORBI</name>
<feature type="compositionally biased region" description="Basic and acidic residues" evidence="1">
    <location>
        <begin position="96"/>
        <end position="106"/>
    </location>
</feature>
<gene>
    <name evidence="2" type="ORF">SORBI_3002G099932</name>
</gene>
<dbReference type="OMA" id="ADECGAW"/>
<feature type="region of interest" description="Disordered" evidence="1">
    <location>
        <begin position="172"/>
        <end position="196"/>
    </location>
</feature>
<feature type="region of interest" description="Disordered" evidence="1">
    <location>
        <begin position="53"/>
        <end position="156"/>
    </location>
</feature>
<evidence type="ECO:0000313" key="2">
    <source>
        <dbReference type="EMBL" id="OQU88812.1"/>
    </source>
</evidence>
<dbReference type="FunCoup" id="A0A1W0W361">
    <property type="interactions" value="130"/>
</dbReference>
<dbReference type="InParanoid" id="A0A1W0W361"/>
<feature type="compositionally biased region" description="Basic residues" evidence="1">
    <location>
        <begin position="175"/>
        <end position="184"/>
    </location>
</feature>
<feature type="compositionally biased region" description="Low complexity" evidence="1">
    <location>
        <begin position="185"/>
        <end position="196"/>
    </location>
</feature>
<protein>
    <submittedName>
        <fullName evidence="2">Uncharacterized protein</fullName>
    </submittedName>
</protein>
<dbReference type="Proteomes" id="UP000000768">
    <property type="component" value="Chromosome 2"/>
</dbReference>
<dbReference type="AlphaFoldDB" id="A0A1W0W361"/>
<proteinExistence type="predicted"/>
<feature type="compositionally biased region" description="Low complexity" evidence="1">
    <location>
        <begin position="128"/>
        <end position="145"/>
    </location>
</feature>